<evidence type="ECO:0000256" key="1">
    <source>
        <dbReference type="SAM" id="SignalP"/>
    </source>
</evidence>
<gene>
    <name evidence="2" type="ORF">SB6411_02345</name>
</gene>
<dbReference type="EMBL" id="CABGGS010000034">
    <property type="protein sequence ID" value="VUS69836.1"/>
    <property type="molecule type" value="Genomic_DNA"/>
</dbReference>
<organism evidence="2 3">
    <name type="scientific">Klebsiella spallanzanii</name>
    <dbReference type="NCBI Taxonomy" id="2587528"/>
    <lineage>
        <taxon>Bacteria</taxon>
        <taxon>Pseudomonadati</taxon>
        <taxon>Pseudomonadota</taxon>
        <taxon>Gammaproteobacteria</taxon>
        <taxon>Enterobacterales</taxon>
        <taxon>Enterobacteriaceae</taxon>
        <taxon>Klebsiella/Raoultella group</taxon>
        <taxon>Klebsiella</taxon>
    </lineage>
</organism>
<evidence type="ECO:0000313" key="2">
    <source>
        <dbReference type="EMBL" id="VUS69836.1"/>
    </source>
</evidence>
<keyword evidence="1" id="KW-0732">Signal</keyword>
<dbReference type="Proteomes" id="UP000317652">
    <property type="component" value="Unassembled WGS sequence"/>
</dbReference>
<sequence length="161" mass="17727">MSLRLLILTSVFGLTACGSNQAIETFKGTPGTAGMAYCVRSLWEHDAIENNHPTGIIHIMENRSGTGSFYVFDDKSAELVSAKGTYGFWPGEKPKDIDITFYIPKDKSITALGKRRLELSKKCAALPTQVREDTFLPSVICTDKTSCRFRDNLPDKSGATQ</sequence>
<evidence type="ECO:0008006" key="4">
    <source>
        <dbReference type="Google" id="ProtNLM"/>
    </source>
</evidence>
<protein>
    <recommendedName>
        <fullName evidence="4">Lipoprotein</fullName>
    </recommendedName>
</protein>
<dbReference type="RefSeq" id="WP_142982248.1">
    <property type="nucleotide sequence ID" value="NZ_CABGGS010000034.1"/>
</dbReference>
<feature type="chain" id="PRO_5046565603" description="Lipoprotein" evidence="1">
    <location>
        <begin position="23"/>
        <end position="161"/>
    </location>
</feature>
<dbReference type="PROSITE" id="PS51257">
    <property type="entry name" value="PROKAR_LIPOPROTEIN"/>
    <property type="match status" value="1"/>
</dbReference>
<reference evidence="2 3" key="1">
    <citation type="submission" date="2019-07" db="EMBL/GenBank/DDBJ databases">
        <authorList>
            <person name="Brisse S."/>
            <person name="Rodrigues C."/>
            <person name="Thorpe H."/>
        </authorList>
    </citation>
    <scope>NUCLEOTIDE SEQUENCE [LARGE SCALE GENOMIC DNA]</scope>
    <source>
        <strain evidence="2">SB6411</strain>
    </source>
</reference>
<name>A0ABY6VF94_9ENTR</name>
<comment type="caution">
    <text evidence="2">The sequence shown here is derived from an EMBL/GenBank/DDBJ whole genome shotgun (WGS) entry which is preliminary data.</text>
</comment>
<accession>A0ABY6VF94</accession>
<keyword evidence="3" id="KW-1185">Reference proteome</keyword>
<proteinExistence type="predicted"/>
<evidence type="ECO:0000313" key="3">
    <source>
        <dbReference type="Proteomes" id="UP000317652"/>
    </source>
</evidence>
<feature type="signal peptide" evidence="1">
    <location>
        <begin position="1"/>
        <end position="22"/>
    </location>
</feature>